<organism evidence="1 2">
    <name type="scientific">Dentiscutata erythropus</name>
    <dbReference type="NCBI Taxonomy" id="1348616"/>
    <lineage>
        <taxon>Eukaryota</taxon>
        <taxon>Fungi</taxon>
        <taxon>Fungi incertae sedis</taxon>
        <taxon>Mucoromycota</taxon>
        <taxon>Glomeromycotina</taxon>
        <taxon>Glomeromycetes</taxon>
        <taxon>Diversisporales</taxon>
        <taxon>Gigasporaceae</taxon>
        <taxon>Dentiscutata</taxon>
    </lineage>
</organism>
<sequence>KIMMVLKGKWKGIRLFFDEPKNPEDPERLARFISNDDWHPSRRTIYRIMKAQRNQIPQIEWWIELFPKYKEYFELQFNDELIRKILNEKYEARQEKRKNNLKSSS</sequence>
<reference evidence="1" key="1">
    <citation type="submission" date="2021-06" db="EMBL/GenBank/DDBJ databases">
        <authorList>
            <person name="Kallberg Y."/>
            <person name="Tangrot J."/>
            <person name="Rosling A."/>
        </authorList>
    </citation>
    <scope>NUCLEOTIDE SEQUENCE</scope>
    <source>
        <strain evidence="1">MA453B</strain>
    </source>
</reference>
<gene>
    <name evidence="1" type="ORF">DERYTH_LOCUS26564</name>
</gene>
<evidence type="ECO:0000313" key="1">
    <source>
        <dbReference type="EMBL" id="CAG8818122.1"/>
    </source>
</evidence>
<accession>A0A9N9K9N7</accession>
<comment type="caution">
    <text evidence="1">The sequence shown here is derived from an EMBL/GenBank/DDBJ whole genome shotgun (WGS) entry which is preliminary data.</text>
</comment>
<evidence type="ECO:0000313" key="2">
    <source>
        <dbReference type="Proteomes" id="UP000789405"/>
    </source>
</evidence>
<keyword evidence="2" id="KW-1185">Reference proteome</keyword>
<protein>
    <submittedName>
        <fullName evidence="1">2018_t:CDS:1</fullName>
    </submittedName>
</protein>
<feature type="non-terminal residue" evidence="1">
    <location>
        <position position="1"/>
    </location>
</feature>
<dbReference type="EMBL" id="CAJVPY010056134">
    <property type="protein sequence ID" value="CAG8818122.1"/>
    <property type="molecule type" value="Genomic_DNA"/>
</dbReference>
<proteinExistence type="predicted"/>
<name>A0A9N9K9N7_9GLOM</name>
<dbReference type="Proteomes" id="UP000789405">
    <property type="component" value="Unassembled WGS sequence"/>
</dbReference>
<dbReference type="AlphaFoldDB" id="A0A9N9K9N7"/>